<reference evidence="1 2" key="1">
    <citation type="journal article" date="2018" name="Evol. Lett.">
        <title>Horizontal gene cluster transfer increased hallucinogenic mushroom diversity.</title>
        <authorList>
            <person name="Reynolds H.T."/>
            <person name="Vijayakumar V."/>
            <person name="Gluck-Thaler E."/>
            <person name="Korotkin H.B."/>
            <person name="Matheny P.B."/>
            <person name="Slot J.C."/>
        </authorList>
    </citation>
    <scope>NUCLEOTIDE SEQUENCE [LARGE SCALE GENOMIC DNA]</scope>
    <source>
        <strain evidence="1 2">SRW20</strain>
    </source>
</reference>
<sequence>MTLTSTLTTVPPLSQELIDKILDLVSASRTVDTSQDLRQCALVSQTFRPRSQSHIFSLATIQGETRHRIRNLLNAIDANPDIAHYISELCLEFTGLEYAWIYEDPDFNSLLKRKLASDRPLRKLAIMADSKTDDGYSTITFRNHERLLQDFFLPFISTSITCLSLHRLLGVPIEFVTSCVNLTELELLHVEFNDSDAAKCSFSQTQPLQLKRLAHRLSRNALTKLLDQSSDVTHLASFDLSGLHEFTIFTDAQRNLDFEQKIIDRCSESLEKLRVITMQTSYNGIFHGSADLQHLSRLRLLHVHALFPEDGLDSVLRTVSSVRSHTLVDLIFEAKVSFSRPADPEIILEADWAGFCSEVTRVLSLEGSNFEFKMTYLYTDRHDMELQDYQSILQSRCEDVMRRIRGEFQCLERDTGTSLILLHQLEYDTGFDFGFD</sequence>
<comment type="caution">
    <text evidence="1">The sequence shown here is derived from an EMBL/GenBank/DDBJ whole genome shotgun (WGS) entry which is preliminary data.</text>
</comment>
<dbReference type="OrthoDB" id="2745898at2759"/>
<keyword evidence="2" id="KW-1185">Reference proteome</keyword>
<dbReference type="Proteomes" id="UP000284706">
    <property type="component" value="Unassembled WGS sequence"/>
</dbReference>
<evidence type="ECO:0000313" key="2">
    <source>
        <dbReference type="Proteomes" id="UP000284706"/>
    </source>
</evidence>
<organism evidence="1 2">
    <name type="scientific">Gymnopilus dilepis</name>
    <dbReference type="NCBI Taxonomy" id="231916"/>
    <lineage>
        <taxon>Eukaryota</taxon>
        <taxon>Fungi</taxon>
        <taxon>Dikarya</taxon>
        <taxon>Basidiomycota</taxon>
        <taxon>Agaricomycotina</taxon>
        <taxon>Agaricomycetes</taxon>
        <taxon>Agaricomycetidae</taxon>
        <taxon>Agaricales</taxon>
        <taxon>Agaricineae</taxon>
        <taxon>Hymenogastraceae</taxon>
        <taxon>Gymnopilus</taxon>
    </lineage>
</organism>
<dbReference type="EMBL" id="NHYE01005203">
    <property type="protein sequence ID" value="PPQ76030.1"/>
    <property type="molecule type" value="Genomic_DNA"/>
</dbReference>
<name>A0A409WC37_9AGAR</name>
<dbReference type="InParanoid" id="A0A409WC37"/>
<gene>
    <name evidence="1" type="ORF">CVT26_005536</name>
</gene>
<protein>
    <recommendedName>
        <fullName evidence="3">F-box domain-containing protein</fullName>
    </recommendedName>
</protein>
<evidence type="ECO:0008006" key="3">
    <source>
        <dbReference type="Google" id="ProtNLM"/>
    </source>
</evidence>
<proteinExistence type="predicted"/>
<accession>A0A409WC37</accession>
<evidence type="ECO:0000313" key="1">
    <source>
        <dbReference type="EMBL" id="PPQ76030.1"/>
    </source>
</evidence>
<dbReference type="AlphaFoldDB" id="A0A409WC37"/>